<evidence type="ECO:0000256" key="1">
    <source>
        <dbReference type="ARBA" id="ARBA00022475"/>
    </source>
</evidence>
<evidence type="ECO:0000256" key="3">
    <source>
        <dbReference type="ARBA" id="ARBA00022670"/>
    </source>
</evidence>
<dbReference type="Pfam" id="PF04647">
    <property type="entry name" value="AgrB"/>
    <property type="match status" value="1"/>
</dbReference>
<feature type="transmembrane region" description="Helical" evidence="8">
    <location>
        <begin position="54"/>
        <end position="72"/>
    </location>
</feature>
<accession>A0ABS5CE90</accession>
<keyword evidence="2" id="KW-0673">Quorum sensing</keyword>
<dbReference type="EMBL" id="JAGKSP010000006">
    <property type="protein sequence ID" value="MBP3964312.1"/>
    <property type="molecule type" value="Genomic_DNA"/>
</dbReference>
<dbReference type="Proteomes" id="UP000673394">
    <property type="component" value="Unassembled WGS sequence"/>
</dbReference>
<name>A0ABS5CE90_9BACL</name>
<keyword evidence="6 8" id="KW-1133">Transmembrane helix</keyword>
<evidence type="ECO:0000256" key="7">
    <source>
        <dbReference type="ARBA" id="ARBA00023136"/>
    </source>
</evidence>
<keyword evidence="7 8" id="KW-0472">Membrane</keyword>
<proteinExistence type="predicted"/>
<feature type="transmembrane region" description="Helical" evidence="8">
    <location>
        <begin position="78"/>
        <end position="96"/>
    </location>
</feature>
<feature type="transmembrane region" description="Helical" evidence="8">
    <location>
        <begin position="140"/>
        <end position="168"/>
    </location>
</feature>
<gene>
    <name evidence="9" type="ORF">I8J30_16475</name>
</gene>
<evidence type="ECO:0000256" key="2">
    <source>
        <dbReference type="ARBA" id="ARBA00022654"/>
    </source>
</evidence>
<keyword evidence="1" id="KW-1003">Cell membrane</keyword>
<evidence type="ECO:0000313" key="10">
    <source>
        <dbReference type="Proteomes" id="UP000673394"/>
    </source>
</evidence>
<feature type="transmembrane region" description="Helical" evidence="8">
    <location>
        <begin position="103"/>
        <end position="120"/>
    </location>
</feature>
<keyword evidence="4 8" id="KW-0812">Transmembrane</keyword>
<keyword evidence="5" id="KW-0378">Hydrolase</keyword>
<evidence type="ECO:0000313" key="9">
    <source>
        <dbReference type="EMBL" id="MBP3964312.1"/>
    </source>
</evidence>
<evidence type="ECO:0000256" key="8">
    <source>
        <dbReference type="SAM" id="Phobius"/>
    </source>
</evidence>
<keyword evidence="10" id="KW-1185">Reference proteome</keyword>
<protein>
    <submittedName>
        <fullName evidence="9">Accessory gene regulator B family protein</fullName>
    </submittedName>
</protein>
<organism evidence="9 10">
    <name type="scientific">Paenibacillus lignilyticus</name>
    <dbReference type="NCBI Taxonomy" id="1172615"/>
    <lineage>
        <taxon>Bacteria</taxon>
        <taxon>Bacillati</taxon>
        <taxon>Bacillota</taxon>
        <taxon>Bacilli</taxon>
        <taxon>Bacillales</taxon>
        <taxon>Paenibacillaceae</taxon>
        <taxon>Paenibacillus</taxon>
    </lineage>
</organism>
<keyword evidence="3" id="KW-0645">Protease</keyword>
<reference evidence="9 10" key="1">
    <citation type="submission" date="2021-04" db="EMBL/GenBank/DDBJ databases">
        <title>Paenibacillus sp. DLE-14 whole genome sequence.</title>
        <authorList>
            <person name="Ham Y.J."/>
        </authorList>
    </citation>
    <scope>NUCLEOTIDE SEQUENCE [LARGE SCALE GENOMIC DNA]</scope>
    <source>
        <strain evidence="9 10">DLE-14</strain>
    </source>
</reference>
<evidence type="ECO:0000256" key="5">
    <source>
        <dbReference type="ARBA" id="ARBA00022801"/>
    </source>
</evidence>
<evidence type="ECO:0000256" key="4">
    <source>
        <dbReference type="ARBA" id="ARBA00022692"/>
    </source>
</evidence>
<sequence>MLRKVAVTLNARMTANNVANAPSVDVIVYALSIIWNTTSITLFSLILGWLTGELFRTFLFIIIFATIRFLTGGYHLKSGTFCIIVSTAAMSSLPHIHLDNHMLWVYGGTVFSLIMVLLFAPANYDKYARISPKHYPLLKIISSCIVASNLLFVSDLLAVAFTVQAVLLPFKERG</sequence>
<comment type="caution">
    <text evidence="9">The sequence shown here is derived from an EMBL/GenBank/DDBJ whole genome shotgun (WGS) entry which is preliminary data.</text>
</comment>
<dbReference type="InterPro" id="IPR006741">
    <property type="entry name" value="AgrB"/>
</dbReference>
<evidence type="ECO:0000256" key="6">
    <source>
        <dbReference type="ARBA" id="ARBA00022989"/>
    </source>
</evidence>
<dbReference type="RefSeq" id="WP_210659526.1">
    <property type="nucleotide sequence ID" value="NZ_JAGKSP010000006.1"/>
</dbReference>